<dbReference type="Pfam" id="PF25023">
    <property type="entry name" value="TEN_YD-shell"/>
    <property type="match status" value="1"/>
</dbReference>
<dbReference type="NCBIfam" id="TIGR01643">
    <property type="entry name" value="YD_repeat_2x"/>
    <property type="match status" value="1"/>
</dbReference>
<dbReference type="PROSITE" id="PS50853">
    <property type="entry name" value="FN3"/>
    <property type="match status" value="1"/>
</dbReference>
<dbReference type="PANTHER" id="PTHR47135:SF3">
    <property type="entry name" value="FIBRONECTIN TYPE-III DOMAIN-CONTAINING PROTEIN"/>
    <property type="match status" value="1"/>
</dbReference>
<comment type="caution">
    <text evidence="4">The sequence shown here is derived from an EMBL/GenBank/DDBJ whole genome shotgun (WGS) entry which is preliminary data.</text>
</comment>
<dbReference type="PANTHER" id="PTHR47135">
    <property type="entry name" value="FIBRONECTIN TYPE III DOMAIN-CONTAINING PROTEIN 7"/>
    <property type="match status" value="1"/>
</dbReference>
<dbReference type="SUPFAM" id="SSF49265">
    <property type="entry name" value="Fibronectin type III"/>
    <property type="match status" value="3"/>
</dbReference>
<gene>
    <name evidence="4" type="ORF">FJU31_00325</name>
</gene>
<dbReference type="InterPro" id="IPR006530">
    <property type="entry name" value="YD"/>
</dbReference>
<feature type="chain" id="PRO_5045592078" evidence="2">
    <location>
        <begin position="45"/>
        <end position="1766"/>
    </location>
</feature>
<organism evidence="4 5">
    <name type="scientific">Stenotrophomonas cyclobalanopsidis</name>
    <dbReference type="NCBI Taxonomy" id="2771362"/>
    <lineage>
        <taxon>Bacteria</taxon>
        <taxon>Pseudomonadati</taxon>
        <taxon>Pseudomonadota</taxon>
        <taxon>Gammaproteobacteria</taxon>
        <taxon>Lysobacterales</taxon>
        <taxon>Lysobacteraceae</taxon>
        <taxon>Stenotrophomonas</taxon>
    </lineage>
</organism>
<dbReference type="Gene3D" id="2.180.10.10">
    <property type="entry name" value="RHS repeat-associated core"/>
    <property type="match status" value="3"/>
</dbReference>
<dbReference type="InterPro" id="IPR056823">
    <property type="entry name" value="TEN-like_YD-shell"/>
</dbReference>
<dbReference type="InterPro" id="IPR013783">
    <property type="entry name" value="Ig-like_fold"/>
</dbReference>
<evidence type="ECO:0000256" key="1">
    <source>
        <dbReference type="ARBA" id="ARBA00022737"/>
    </source>
</evidence>
<dbReference type="InterPro" id="IPR031325">
    <property type="entry name" value="RHS_repeat"/>
</dbReference>
<dbReference type="CDD" id="cd00063">
    <property type="entry name" value="FN3"/>
    <property type="match status" value="1"/>
</dbReference>
<evidence type="ECO:0000259" key="3">
    <source>
        <dbReference type="PROSITE" id="PS50853"/>
    </source>
</evidence>
<keyword evidence="1" id="KW-0677">Repeat</keyword>
<reference evidence="4 5" key="1">
    <citation type="journal article" date="2020" name="Antonie Van Leeuwenhoek">
        <title>Stenotrophomonas cyclobalanopsidis sp. nov., isolated from the leaf spot disease of Cyclobalanopsis patelliformis.</title>
        <authorList>
            <person name="Bian D.R."/>
            <person name="Xue H."/>
            <person name="Piao C.G."/>
            <person name="Li Y."/>
        </authorList>
    </citation>
    <scope>NUCLEOTIDE SEQUENCE [LARGE SCALE GENOMIC DNA]</scope>
    <source>
        <strain evidence="4 5">TPQG1-4</strain>
    </source>
</reference>
<sequence length="1766" mass="188812">MRVRPSCQSRRCMLQGRRPTMRLTSSCRLAIALLGGMCAFQASAIEPYQEYRKHIESAQNLTALKDDLMGDSVSLYNGKTDFAVTDISLPGNNGLPVELRRHFSAELDLVGGNTYNANLDGVGGWEVDVPNISGTFSATGWGDTRCSGHMVPTYPPAFQLTEIWQGNQIHIPGAGDRTMLGLNADTPRPSDGIARKWTTAQRDAIDCIPMKAGMTGEGFRLKTTEGVSYYFDTATSRLAGTLDRSAGEGGRARTSRNRVYVQASKVQDRFGNWVQYSYNSEGKPVRIWSSDGREIVLAYTGSHLATATAAGRTWSYSYGSVDGQKRLTRVLLPDGSAWSYGYSSALRVDPAPWDGNSRPNCAEQPPAVAGELTMTIGHPSGAVGTFKLENMRHGRSGVHLSECLQRVNNSVNEPSSYYYVLGRPFFFDVVSLTSKTIIGPGLPKALTWSYDYGNGGEAMWGSRAAPAVYPCTTCKQEKRVVVSNPDGTRIVYRYGVLFGANEGRLLGTITLDSAGNTASARSSVYMTTAEADAQPFASRYGLIFNGDDPSSAEVRPVVAEAIDQDGESYQTRMLSFDSLARPVQINKSSTLGSRTDTITYLDSTNLWVMGQTAKVTNVDTGAVEAETRFDSLARPIEEHAFGKLKRSLSYNTDGTIASVTDAMGNVTSLSSWKRGTPQQILFADGTSQAAAVDDNGWIQSVTDETGATTQYGYDRMGRVASIDWPANDSVAWVRTTQTFSAVSADEFGIPAGHWRQSTVTGNARKNVYFDVFWRPLLTEEFDNESRSATQRYQRFAYDESGRQVFASYPGTVAALSSGTWNAYDALGRVRSVSVDSEVGLLTALTEYQSGGRVKVTDARGNITVTRFQAFGEPSSEAPTQITHPEGVVTEIARDVFGKPTSIVRRNQDGSTRVSRNYVYDANQRFCKSIEPETGSTLMGYDNAGNLVWSASGLNLTSAKSCDMASATIDARRVTRGYDARNRLKTLRFPDGNGDQDWTYTPDGKPATVATSNEAGSARAINTYGYNKRRLLVSETSSDSTLAVQSVGYAYNSMGALAGLTYPSDRYVDYAPNALGQPTKAGSFITNVAYYPNGGMKQFTYGNGIVHTMQQNARQLPTRVTDSRGVIDTTYEFDAGGNVARILDHLDGSRTRTMSYDGLDRLVQASSASFGGDGVFRYTYDAVDNLRSATLAGVKDHNYWYDAKNRLTNVQGSAGATIIGLTYDVQGNLSKRSGTVYTFDFGNRLRQVADAERYRYDAHGRRILSVASNGSGIIRSLYGNDGALLRQDNAREGKNTEYIQLNGSLVARAISVVSPLTPVLTVPSFSSTGSFTVSWSSVAYASKYELREQVAGGEWKAIQSGSARSWNASAKAEGSFGYSVRACQQNACSAWSAASAVSVQKPPSAVAVLTVPASALNGTYSVTWSAVTGAATYRLQEQVGTGAWATVQETAARTWSASGKAAGSYGYRVYGCNPAGCGPASTVVKTTALYPPSGAPSVTVPGQSLGGSYSVSWNALAGATRYGLEESVNGGGWAVVASAASTSQAFSGKATGSYAYRVRGGNDAGWGAYSATAMVSVIQPPAAPGLSGPAASGTGSANLSWNAVQMAVSYSLEQSINGGGWTVVQSDGSTQATRTGLGYATYTYRVKACNAAGCSGYSNSVAVVSSPPPATPTILSSVKVQWIVNRATKIRCEAKWTPVEGASTYEFQVYGGGVQYSGPATSISSQGAGYCAPSHVVRACNANGCSAWSNPPTVQGLNDLGDLTNPI</sequence>
<dbReference type="Gene3D" id="2.60.40.10">
    <property type="entry name" value="Immunoglobulins"/>
    <property type="match status" value="3"/>
</dbReference>
<evidence type="ECO:0000256" key="2">
    <source>
        <dbReference type="SAM" id="SignalP"/>
    </source>
</evidence>
<dbReference type="EMBL" id="VYKI01000001">
    <property type="protein sequence ID" value="KAA9004334.1"/>
    <property type="molecule type" value="Genomic_DNA"/>
</dbReference>
<name>A0ABQ6T5K3_9GAMM</name>
<dbReference type="InterPro" id="IPR036116">
    <property type="entry name" value="FN3_sf"/>
</dbReference>
<evidence type="ECO:0000313" key="5">
    <source>
        <dbReference type="Proteomes" id="UP000326367"/>
    </source>
</evidence>
<keyword evidence="5" id="KW-1185">Reference proteome</keyword>
<keyword evidence="2" id="KW-0732">Signal</keyword>
<protein>
    <submittedName>
        <fullName evidence="4">RHS repeat protein</fullName>
    </submittedName>
</protein>
<dbReference type="InterPro" id="IPR003961">
    <property type="entry name" value="FN3_dom"/>
</dbReference>
<dbReference type="Pfam" id="PF05593">
    <property type="entry name" value="RHS_repeat"/>
    <property type="match status" value="1"/>
</dbReference>
<accession>A0ABQ6T5K3</accession>
<feature type="signal peptide" evidence="2">
    <location>
        <begin position="1"/>
        <end position="44"/>
    </location>
</feature>
<dbReference type="Proteomes" id="UP000326367">
    <property type="component" value="Unassembled WGS sequence"/>
</dbReference>
<feature type="domain" description="Fibronectin type-III" evidence="3">
    <location>
        <begin position="1579"/>
        <end position="1668"/>
    </location>
</feature>
<dbReference type="SMART" id="SM00060">
    <property type="entry name" value="FN3"/>
    <property type="match status" value="3"/>
</dbReference>
<proteinExistence type="predicted"/>
<evidence type="ECO:0000313" key="4">
    <source>
        <dbReference type="EMBL" id="KAA9004334.1"/>
    </source>
</evidence>